<feature type="compositionally biased region" description="Polar residues" evidence="1">
    <location>
        <begin position="1"/>
        <end position="14"/>
    </location>
</feature>
<evidence type="ECO:0000313" key="4">
    <source>
        <dbReference type="Proteomes" id="UP001530400"/>
    </source>
</evidence>
<dbReference type="InterPro" id="IPR001660">
    <property type="entry name" value="SAM"/>
</dbReference>
<evidence type="ECO:0000256" key="1">
    <source>
        <dbReference type="SAM" id="MobiDB-lite"/>
    </source>
</evidence>
<dbReference type="AlphaFoldDB" id="A0ABD3PFQ6"/>
<accession>A0ABD3PFQ6</accession>
<feature type="compositionally biased region" description="Basic and acidic residues" evidence="1">
    <location>
        <begin position="18"/>
        <end position="29"/>
    </location>
</feature>
<dbReference type="Pfam" id="PF00536">
    <property type="entry name" value="SAM_1"/>
    <property type="match status" value="1"/>
</dbReference>
<feature type="compositionally biased region" description="Acidic residues" evidence="1">
    <location>
        <begin position="633"/>
        <end position="646"/>
    </location>
</feature>
<feature type="compositionally biased region" description="Basic and acidic residues" evidence="1">
    <location>
        <begin position="227"/>
        <end position="245"/>
    </location>
</feature>
<dbReference type="Gene3D" id="1.10.150.50">
    <property type="entry name" value="Transcription Factor, Ets-1"/>
    <property type="match status" value="1"/>
</dbReference>
<dbReference type="InterPro" id="IPR013761">
    <property type="entry name" value="SAM/pointed_sf"/>
</dbReference>
<evidence type="ECO:0000313" key="3">
    <source>
        <dbReference type="EMBL" id="KAL3786789.1"/>
    </source>
</evidence>
<keyword evidence="4" id="KW-1185">Reference proteome</keyword>
<feature type="region of interest" description="Disordered" evidence="1">
    <location>
        <begin position="600"/>
        <end position="649"/>
    </location>
</feature>
<feature type="domain" description="SAM" evidence="2">
    <location>
        <begin position="59"/>
        <end position="99"/>
    </location>
</feature>
<dbReference type="Proteomes" id="UP001530400">
    <property type="component" value="Unassembled WGS sequence"/>
</dbReference>
<reference evidence="3 4" key="1">
    <citation type="submission" date="2024-10" db="EMBL/GenBank/DDBJ databases">
        <title>Updated reference genomes for cyclostephanoid diatoms.</title>
        <authorList>
            <person name="Roberts W.R."/>
            <person name="Alverson A.J."/>
        </authorList>
    </citation>
    <scope>NUCLEOTIDE SEQUENCE [LARGE SCALE GENOMIC DNA]</scope>
    <source>
        <strain evidence="3 4">AJA010-31</strain>
    </source>
</reference>
<feature type="compositionally biased region" description="Basic residues" evidence="1">
    <location>
        <begin position="615"/>
        <end position="625"/>
    </location>
</feature>
<evidence type="ECO:0000259" key="2">
    <source>
        <dbReference type="Pfam" id="PF00536"/>
    </source>
</evidence>
<feature type="region of interest" description="Disordered" evidence="1">
    <location>
        <begin position="192"/>
        <end position="254"/>
    </location>
</feature>
<proteinExistence type="predicted"/>
<feature type="region of interest" description="Disordered" evidence="1">
    <location>
        <begin position="276"/>
        <end position="334"/>
    </location>
</feature>
<feature type="region of interest" description="Disordered" evidence="1">
    <location>
        <begin position="1"/>
        <end position="34"/>
    </location>
</feature>
<protein>
    <recommendedName>
        <fullName evidence="2">SAM domain-containing protein</fullName>
    </recommendedName>
</protein>
<name>A0ABD3PFQ6_9STRA</name>
<sequence>MATKVITLTSPQIRSSRRRSDVTPHHETNDSFNSSDGRSNLFDFLHNELRISTETSDSYCNILTENGYDDVSSLQDATEMDLKEIGVKIGHVRRIKRAVFSNCMRRERFSAGSCRIRRSSDVSLFANETIEEGSVVVASGSSIEGALLSDFARREFLSSRESLDAVDSKEALIRKQAEKIASLEAKLAHMDVNGDDMKSSSSRGASADTHHRRLTAEERLRIHRERKMQEEKYREQAGKWDAPPKKKEKSIANNVKENDDLVLKLTSDPSFRRKIDEEEKSFKKSGRKSLPRDRSPSISHNAHQSSSRKHLKQHGRADAEASPSGSERDFRRQRSPVKIQCDTCGSTRDCEEDVDNPGTYYCKPCWEKYENEVHATKPDVPSRPQDTHTDVSTSEVIHALWIAHDNPQLGEKIIYSGPRRMECMLETKEPGKKDCVRIVIGDIDYSGKVQNSGIGNTHGVESEQGTECIRIRNARGYYVDHNQVANRLSRDKTICEFQLGDDTAQVLTGKNATKSVEEFFKDCHGAIDIILDPQRDAGGWYPQKEARSGGRKIAPQFRSKGVGYIRLGDDMSENGLAFLSVNACATFLSSIAKTVTSATKSASFSAHKPTPKVATARKVKSHRSMRPPIESPPPDDSDEESVEDESQNTVEVLKQLQGADMESSMKWKDKADLISKLGKGASRQEWSHVRPQALQILQDTLGGKNTNVHVVRSALIAAGMIGISMGGELVSQNSWKTIMIETMKLLKSKQCGPVAKTVLAQLHGRCFTLANSLEMVTHVLGLGSVATASKSKSRPGVTETPKPRRVSAITPNNIEVVEWLAETTERERNLDVIDPILDTTSLNVLIDLFLSHADHRDQRCRKSASDGLMHCILYGVKCLGMEITRVVRMISGLKESNPRMWNSIVQSAQAVLEDERR</sequence>
<dbReference type="SUPFAM" id="SSF47769">
    <property type="entry name" value="SAM/Pointed domain"/>
    <property type="match status" value="1"/>
</dbReference>
<dbReference type="EMBL" id="JALLPJ020000636">
    <property type="protein sequence ID" value="KAL3786789.1"/>
    <property type="molecule type" value="Genomic_DNA"/>
</dbReference>
<feature type="compositionally biased region" description="Polar residues" evidence="1">
    <location>
        <begin position="296"/>
        <end position="305"/>
    </location>
</feature>
<comment type="caution">
    <text evidence="3">The sequence shown here is derived from an EMBL/GenBank/DDBJ whole genome shotgun (WGS) entry which is preliminary data.</text>
</comment>
<organism evidence="3 4">
    <name type="scientific">Cyclotella atomus</name>
    <dbReference type="NCBI Taxonomy" id="382360"/>
    <lineage>
        <taxon>Eukaryota</taxon>
        <taxon>Sar</taxon>
        <taxon>Stramenopiles</taxon>
        <taxon>Ochrophyta</taxon>
        <taxon>Bacillariophyta</taxon>
        <taxon>Coscinodiscophyceae</taxon>
        <taxon>Thalassiosirophycidae</taxon>
        <taxon>Stephanodiscales</taxon>
        <taxon>Stephanodiscaceae</taxon>
        <taxon>Cyclotella</taxon>
    </lineage>
</organism>
<gene>
    <name evidence="3" type="ORF">ACHAWO_002425</name>
</gene>